<protein>
    <recommendedName>
        <fullName evidence="1">DUF4268 domain-containing protein</fullName>
    </recommendedName>
</protein>
<dbReference type="Proteomes" id="UP000620550">
    <property type="component" value="Unassembled WGS sequence"/>
</dbReference>
<name>A0ABQ3HS17_9SPHI</name>
<keyword evidence="3" id="KW-1185">Reference proteome</keyword>
<reference evidence="3" key="1">
    <citation type="journal article" date="2019" name="Int. J. Syst. Evol. Microbiol.">
        <title>The Global Catalogue of Microorganisms (GCM) 10K type strain sequencing project: providing services to taxonomists for standard genome sequencing and annotation.</title>
        <authorList>
            <consortium name="The Broad Institute Genomics Platform"/>
            <consortium name="The Broad Institute Genome Sequencing Center for Infectious Disease"/>
            <person name="Wu L."/>
            <person name="Ma J."/>
        </authorList>
    </citation>
    <scope>NUCLEOTIDE SEQUENCE [LARGE SCALE GENOMIC DNA]</scope>
    <source>
        <strain evidence="3">CGMCC 1.12966</strain>
    </source>
</reference>
<proteinExistence type="predicted"/>
<dbReference type="InterPro" id="IPR025364">
    <property type="entry name" value="DUF4268"/>
</dbReference>
<evidence type="ECO:0000313" key="3">
    <source>
        <dbReference type="Proteomes" id="UP000620550"/>
    </source>
</evidence>
<sequence length="154" mass="18404">MYSRDEAKKLKEKFWTSFGQFMALVPSEDGTKINWINYKTGVKHLHFRMEVENKQAYIWIEISHPDAGIRSLLYEQLLAYRTILQAELGEEWDWEDCYLDPYGKEVARVGRPMKEVASIFEQKDWPILIAFFKPRLIALHRFWSTAQYGFEIFK</sequence>
<dbReference type="Pfam" id="PF14088">
    <property type="entry name" value="DUF4268"/>
    <property type="match status" value="1"/>
</dbReference>
<feature type="domain" description="DUF4268" evidence="1">
    <location>
        <begin position="10"/>
        <end position="145"/>
    </location>
</feature>
<comment type="caution">
    <text evidence="2">The sequence shown here is derived from an EMBL/GenBank/DDBJ whole genome shotgun (WGS) entry which is preliminary data.</text>
</comment>
<gene>
    <name evidence="2" type="ORF">GCM10017764_02340</name>
</gene>
<organism evidence="2 3">
    <name type="scientific">Sphingobacterium griseoflavum</name>
    <dbReference type="NCBI Taxonomy" id="1474952"/>
    <lineage>
        <taxon>Bacteria</taxon>
        <taxon>Pseudomonadati</taxon>
        <taxon>Bacteroidota</taxon>
        <taxon>Sphingobacteriia</taxon>
        <taxon>Sphingobacteriales</taxon>
        <taxon>Sphingobacteriaceae</taxon>
        <taxon>Sphingobacterium</taxon>
    </lineage>
</organism>
<evidence type="ECO:0000259" key="1">
    <source>
        <dbReference type="Pfam" id="PF14088"/>
    </source>
</evidence>
<evidence type="ECO:0000313" key="2">
    <source>
        <dbReference type="EMBL" id="GHE23266.1"/>
    </source>
</evidence>
<dbReference type="EMBL" id="BNAF01000001">
    <property type="protein sequence ID" value="GHE23266.1"/>
    <property type="molecule type" value="Genomic_DNA"/>
</dbReference>
<accession>A0ABQ3HS17</accession>